<organism evidence="2 3">
    <name type="scientific">Periconia digitata</name>
    <dbReference type="NCBI Taxonomy" id="1303443"/>
    <lineage>
        <taxon>Eukaryota</taxon>
        <taxon>Fungi</taxon>
        <taxon>Dikarya</taxon>
        <taxon>Ascomycota</taxon>
        <taxon>Pezizomycotina</taxon>
        <taxon>Dothideomycetes</taxon>
        <taxon>Pleosporomycetidae</taxon>
        <taxon>Pleosporales</taxon>
        <taxon>Massarineae</taxon>
        <taxon>Periconiaceae</taxon>
        <taxon>Periconia</taxon>
    </lineage>
</organism>
<comment type="caution">
    <text evidence="2">The sequence shown here is derived from an EMBL/GenBank/DDBJ whole genome shotgun (WGS) entry which is preliminary data.</text>
</comment>
<feature type="region of interest" description="Disordered" evidence="1">
    <location>
        <begin position="1"/>
        <end position="21"/>
    </location>
</feature>
<keyword evidence="3" id="KW-1185">Reference proteome</keyword>
<accession>A0A9W4XJY3</accession>
<evidence type="ECO:0000313" key="2">
    <source>
        <dbReference type="EMBL" id="CAI6330701.1"/>
    </source>
</evidence>
<gene>
    <name evidence="2" type="ORF">PDIGIT_LOCUS4288</name>
</gene>
<proteinExistence type="predicted"/>
<sequence>MAGSLVNLPRGPHKHHGPGFSKHVHVKRAVADAHPRTSRALHHLLPLNTHKPNQNKKNASFSIPDY</sequence>
<feature type="compositionally biased region" description="Basic residues" evidence="1">
    <location>
        <begin position="11"/>
        <end position="21"/>
    </location>
</feature>
<feature type="compositionally biased region" description="Polar residues" evidence="1">
    <location>
        <begin position="50"/>
        <end position="66"/>
    </location>
</feature>
<feature type="region of interest" description="Disordered" evidence="1">
    <location>
        <begin position="45"/>
        <end position="66"/>
    </location>
</feature>
<reference evidence="2" key="1">
    <citation type="submission" date="2023-01" db="EMBL/GenBank/DDBJ databases">
        <authorList>
            <person name="Van Ghelder C."/>
            <person name="Rancurel C."/>
        </authorList>
    </citation>
    <scope>NUCLEOTIDE SEQUENCE</scope>
    <source>
        <strain evidence="2">CNCM I-4278</strain>
    </source>
</reference>
<dbReference type="Proteomes" id="UP001152607">
    <property type="component" value="Unassembled WGS sequence"/>
</dbReference>
<name>A0A9W4XJY3_9PLEO</name>
<evidence type="ECO:0000256" key="1">
    <source>
        <dbReference type="SAM" id="MobiDB-lite"/>
    </source>
</evidence>
<dbReference type="EMBL" id="CAOQHR010000002">
    <property type="protein sequence ID" value="CAI6330701.1"/>
    <property type="molecule type" value="Genomic_DNA"/>
</dbReference>
<evidence type="ECO:0000313" key="3">
    <source>
        <dbReference type="Proteomes" id="UP001152607"/>
    </source>
</evidence>
<dbReference type="AlphaFoldDB" id="A0A9W4XJY3"/>
<protein>
    <submittedName>
        <fullName evidence="2">Uncharacterized protein</fullName>
    </submittedName>
</protein>